<dbReference type="SUPFAM" id="SSF47917">
    <property type="entry name" value="C-terminal domain of alpha and beta subunits of F1 ATP synthase"/>
    <property type="match status" value="1"/>
</dbReference>
<organism evidence="12 13">
    <name type="scientific">Dictyobacter halimunensis</name>
    <dbReference type="NCBI Taxonomy" id="3026934"/>
    <lineage>
        <taxon>Bacteria</taxon>
        <taxon>Bacillati</taxon>
        <taxon>Chloroflexota</taxon>
        <taxon>Ktedonobacteria</taxon>
        <taxon>Ktedonobacterales</taxon>
        <taxon>Dictyobacteraceae</taxon>
        <taxon>Dictyobacter</taxon>
    </lineage>
</organism>
<dbReference type="EMBL" id="BSRI01000002">
    <property type="protein sequence ID" value="GLV58472.1"/>
    <property type="molecule type" value="Genomic_DNA"/>
</dbReference>
<protein>
    <submittedName>
        <fullName evidence="12">ATP synthase subunit beta</fullName>
    </submittedName>
</protein>
<evidence type="ECO:0000256" key="1">
    <source>
        <dbReference type="ARBA" id="ARBA00004370"/>
    </source>
</evidence>
<keyword evidence="3" id="KW-0813">Transport</keyword>
<evidence type="ECO:0000256" key="10">
    <source>
        <dbReference type="ARBA" id="ARBA00023310"/>
    </source>
</evidence>
<evidence type="ECO:0000256" key="5">
    <source>
        <dbReference type="ARBA" id="ARBA00022840"/>
    </source>
</evidence>
<comment type="subcellular location">
    <subcellularLocation>
        <location evidence="1">Membrane</location>
    </subcellularLocation>
</comment>
<accession>A0ABQ6FW61</accession>
<dbReference type="SUPFAM" id="SSF52540">
    <property type="entry name" value="P-loop containing nucleoside triphosphate hydrolases"/>
    <property type="match status" value="1"/>
</dbReference>
<evidence type="ECO:0000256" key="6">
    <source>
        <dbReference type="ARBA" id="ARBA00022967"/>
    </source>
</evidence>
<evidence type="ECO:0000256" key="2">
    <source>
        <dbReference type="ARBA" id="ARBA00008936"/>
    </source>
</evidence>
<sequence length="349" mass="37668">MSAQVSIPKGTAALHRVLNRLGRPTDGKGVIAEQDLTTFEEFKLDTATSNSVGSSKLYETGIKAIDLLAPIPSGGIYTLIGDLGLGKLVIIEELIHNLATRRHGYAVAVTMGETSYETTGLGTSIVEGNLQAQTAVIFEPQSGKSDVSRQLIQVGLNVARQLRGQGHEVLLLIDEPVVSYARALHLPGLAAAVQAESITTLLLTRTEEKDQASAGKLVMSRALAEQRLYPAMDRLASTSTLLQGNATDQEHQETTRQVCALLQQAETLQQQSTHSAQEQQLLNRARRLNLFLTQPFHVAETFSGIPGEYLSTAETLNSVHDLLSGRYDTLPEAAFTFVGTIDQVIAKAQ</sequence>
<keyword evidence="13" id="KW-1185">Reference proteome</keyword>
<dbReference type="Proteomes" id="UP001344906">
    <property type="component" value="Unassembled WGS sequence"/>
</dbReference>
<dbReference type="RefSeq" id="WP_338254682.1">
    <property type="nucleotide sequence ID" value="NZ_BSRI01000002.1"/>
</dbReference>
<keyword evidence="9" id="KW-0139">CF(1)</keyword>
<evidence type="ECO:0000259" key="11">
    <source>
        <dbReference type="Pfam" id="PF00006"/>
    </source>
</evidence>
<evidence type="ECO:0000256" key="4">
    <source>
        <dbReference type="ARBA" id="ARBA00022741"/>
    </source>
</evidence>
<dbReference type="InterPro" id="IPR027417">
    <property type="entry name" value="P-loop_NTPase"/>
</dbReference>
<keyword evidence="4" id="KW-0547">Nucleotide-binding</keyword>
<keyword evidence="6" id="KW-1278">Translocase</keyword>
<evidence type="ECO:0000256" key="7">
    <source>
        <dbReference type="ARBA" id="ARBA00023065"/>
    </source>
</evidence>
<keyword evidence="10" id="KW-0066">ATP synthesis</keyword>
<dbReference type="PANTHER" id="PTHR15184:SF71">
    <property type="entry name" value="ATP SYNTHASE SUBUNIT BETA, MITOCHONDRIAL"/>
    <property type="match status" value="1"/>
</dbReference>
<keyword evidence="5" id="KW-0067">ATP-binding</keyword>
<proteinExistence type="inferred from homology"/>
<evidence type="ECO:0000313" key="13">
    <source>
        <dbReference type="Proteomes" id="UP001344906"/>
    </source>
</evidence>
<evidence type="ECO:0000256" key="9">
    <source>
        <dbReference type="ARBA" id="ARBA00023196"/>
    </source>
</evidence>
<comment type="caution">
    <text evidence="12">The sequence shown here is derived from an EMBL/GenBank/DDBJ whole genome shotgun (WGS) entry which is preliminary data.</text>
</comment>
<reference evidence="12 13" key="1">
    <citation type="submission" date="2023-02" db="EMBL/GenBank/DDBJ databases">
        <title>Dictyobacter halimunensis sp. nov., a new member of the class Ktedonobacteria from forest soil in a geothermal area.</title>
        <authorList>
            <person name="Rachmania M.K."/>
            <person name="Ningsih F."/>
            <person name="Sakai Y."/>
            <person name="Yabe S."/>
            <person name="Yokota A."/>
            <person name="Sjamsuridzal W."/>
        </authorList>
    </citation>
    <scope>NUCLEOTIDE SEQUENCE [LARGE SCALE GENOMIC DNA]</scope>
    <source>
        <strain evidence="12 13">S3.2.2.5</strain>
    </source>
</reference>
<dbReference type="InterPro" id="IPR024034">
    <property type="entry name" value="ATPase_F1/V1_b/a_C"/>
</dbReference>
<evidence type="ECO:0000256" key="8">
    <source>
        <dbReference type="ARBA" id="ARBA00023136"/>
    </source>
</evidence>
<dbReference type="InterPro" id="IPR050053">
    <property type="entry name" value="ATPase_alpha/beta_chains"/>
</dbReference>
<evidence type="ECO:0000313" key="12">
    <source>
        <dbReference type="EMBL" id="GLV58472.1"/>
    </source>
</evidence>
<dbReference type="InterPro" id="IPR000194">
    <property type="entry name" value="ATPase_F1/V1/A1_a/bsu_nucl-bd"/>
</dbReference>
<dbReference type="Gene3D" id="3.40.50.300">
    <property type="entry name" value="P-loop containing nucleotide triphosphate hydrolases"/>
    <property type="match status" value="1"/>
</dbReference>
<dbReference type="PANTHER" id="PTHR15184">
    <property type="entry name" value="ATP SYNTHASE"/>
    <property type="match status" value="1"/>
</dbReference>
<evidence type="ECO:0000256" key="3">
    <source>
        <dbReference type="ARBA" id="ARBA00022448"/>
    </source>
</evidence>
<dbReference type="Gene3D" id="1.10.1140.10">
    <property type="entry name" value="Bovine Mitochondrial F1-atpase, Atp Synthase Beta Chain, Chain D, domain 3"/>
    <property type="match status" value="1"/>
</dbReference>
<keyword evidence="8" id="KW-0472">Membrane</keyword>
<comment type="similarity">
    <text evidence="2">Belongs to the ATPase alpha/beta chains family.</text>
</comment>
<name>A0ABQ6FW61_9CHLR</name>
<keyword evidence="7" id="KW-0406">Ion transport</keyword>
<feature type="domain" description="ATPase F1/V1/A1 complex alpha/beta subunit nucleotide-binding" evidence="11">
    <location>
        <begin position="61"/>
        <end position="184"/>
    </location>
</feature>
<dbReference type="Pfam" id="PF00006">
    <property type="entry name" value="ATP-synt_ab"/>
    <property type="match status" value="1"/>
</dbReference>
<gene>
    <name evidence="12" type="primary">atpD</name>
    <name evidence="12" type="ORF">KDH_53030</name>
</gene>